<evidence type="ECO:0000256" key="1">
    <source>
        <dbReference type="SAM" id="Phobius"/>
    </source>
</evidence>
<reference evidence="2 3" key="1">
    <citation type="journal article" date="2018" name="Front. Plant Sci.">
        <title>Red Clover (Trifolium pratense) and Zigzag Clover (T. medium) - A Picture of Genomic Similarities and Differences.</title>
        <authorList>
            <person name="Dluhosova J."/>
            <person name="Istvanek J."/>
            <person name="Nedelnik J."/>
            <person name="Repkova J."/>
        </authorList>
    </citation>
    <scope>NUCLEOTIDE SEQUENCE [LARGE SCALE GENOMIC DNA]</scope>
    <source>
        <strain evidence="3">cv. 10/8</strain>
        <tissue evidence="2">Leaf</tissue>
    </source>
</reference>
<dbReference type="AlphaFoldDB" id="A0A392LYZ3"/>
<comment type="caution">
    <text evidence="2">The sequence shown here is derived from an EMBL/GenBank/DDBJ whole genome shotgun (WGS) entry which is preliminary data.</text>
</comment>
<proteinExistence type="predicted"/>
<name>A0A392LYZ3_9FABA</name>
<feature type="transmembrane region" description="Helical" evidence="1">
    <location>
        <begin position="16"/>
        <end position="36"/>
    </location>
</feature>
<sequence>MRLSVKISCWEHENRLVLVLIFLYCLARFVSQIWILKSCIMFFCHAAAKGKARGLQLSTKEAIVQAGIEMEQDLQADDAVSLSEESREMKVLIVRMRRT</sequence>
<keyword evidence="1" id="KW-0812">Transmembrane</keyword>
<gene>
    <name evidence="2" type="ORF">A2U01_0000985</name>
</gene>
<keyword evidence="3" id="KW-1185">Reference proteome</keyword>
<keyword evidence="1" id="KW-1133">Transmembrane helix</keyword>
<organism evidence="2 3">
    <name type="scientific">Trifolium medium</name>
    <dbReference type="NCBI Taxonomy" id="97028"/>
    <lineage>
        <taxon>Eukaryota</taxon>
        <taxon>Viridiplantae</taxon>
        <taxon>Streptophyta</taxon>
        <taxon>Embryophyta</taxon>
        <taxon>Tracheophyta</taxon>
        <taxon>Spermatophyta</taxon>
        <taxon>Magnoliopsida</taxon>
        <taxon>eudicotyledons</taxon>
        <taxon>Gunneridae</taxon>
        <taxon>Pentapetalae</taxon>
        <taxon>rosids</taxon>
        <taxon>fabids</taxon>
        <taxon>Fabales</taxon>
        <taxon>Fabaceae</taxon>
        <taxon>Papilionoideae</taxon>
        <taxon>50 kb inversion clade</taxon>
        <taxon>NPAAA clade</taxon>
        <taxon>Hologalegina</taxon>
        <taxon>IRL clade</taxon>
        <taxon>Trifolieae</taxon>
        <taxon>Trifolium</taxon>
    </lineage>
</organism>
<dbReference type="EMBL" id="LXQA010000807">
    <property type="protein sequence ID" value="MCH80220.1"/>
    <property type="molecule type" value="Genomic_DNA"/>
</dbReference>
<accession>A0A392LYZ3</accession>
<keyword evidence="1" id="KW-0472">Membrane</keyword>
<protein>
    <submittedName>
        <fullName evidence="2">Uncharacterized protein</fullName>
    </submittedName>
</protein>
<dbReference type="Proteomes" id="UP000265520">
    <property type="component" value="Unassembled WGS sequence"/>
</dbReference>
<evidence type="ECO:0000313" key="3">
    <source>
        <dbReference type="Proteomes" id="UP000265520"/>
    </source>
</evidence>
<evidence type="ECO:0000313" key="2">
    <source>
        <dbReference type="EMBL" id="MCH80220.1"/>
    </source>
</evidence>